<evidence type="ECO:0000313" key="1">
    <source>
        <dbReference type="EMBL" id="MBB5234165.1"/>
    </source>
</evidence>
<organism evidence="1 2">
    <name type="scientific">Deinococcus budaensis</name>
    <dbReference type="NCBI Taxonomy" id="1665626"/>
    <lineage>
        <taxon>Bacteria</taxon>
        <taxon>Thermotogati</taxon>
        <taxon>Deinococcota</taxon>
        <taxon>Deinococci</taxon>
        <taxon>Deinococcales</taxon>
        <taxon>Deinococcaceae</taxon>
        <taxon>Deinococcus</taxon>
    </lineage>
</organism>
<evidence type="ECO:0000313" key="2">
    <source>
        <dbReference type="Proteomes" id="UP000525389"/>
    </source>
</evidence>
<protein>
    <submittedName>
        <fullName evidence="1">Uncharacterized protein</fullName>
    </submittedName>
</protein>
<dbReference type="EMBL" id="JACHFN010000005">
    <property type="protein sequence ID" value="MBB5234165.1"/>
    <property type="molecule type" value="Genomic_DNA"/>
</dbReference>
<accession>A0A7W8GEN5</accession>
<reference evidence="1 2" key="1">
    <citation type="submission" date="2020-08" db="EMBL/GenBank/DDBJ databases">
        <title>Genomic Encyclopedia of Type Strains, Phase IV (KMG-IV): sequencing the most valuable type-strain genomes for metagenomic binning, comparative biology and taxonomic classification.</title>
        <authorList>
            <person name="Goeker M."/>
        </authorList>
    </citation>
    <scope>NUCLEOTIDE SEQUENCE [LARGE SCALE GENOMIC DNA]</scope>
    <source>
        <strain evidence="1 2">DSM 101791</strain>
    </source>
</reference>
<proteinExistence type="predicted"/>
<sequence>MVDGYFAVIVGRSSDLSSTLEWLYELESWGRDVPRKLSRAHPSNLTGGCVNRSCQCEDGRVIH</sequence>
<dbReference type="Proteomes" id="UP000525389">
    <property type="component" value="Unassembled WGS sequence"/>
</dbReference>
<comment type="caution">
    <text evidence="1">The sequence shown here is derived from an EMBL/GenBank/DDBJ whole genome shotgun (WGS) entry which is preliminary data.</text>
</comment>
<name>A0A7W8GEN5_9DEIO</name>
<keyword evidence="2" id="KW-1185">Reference proteome</keyword>
<dbReference type="AlphaFoldDB" id="A0A7W8GEN5"/>
<gene>
    <name evidence="1" type="ORF">HNQ09_001603</name>
</gene>